<protein>
    <recommendedName>
        <fullName evidence="1">DUF4283 domain-containing protein</fullName>
    </recommendedName>
</protein>
<dbReference type="EMBL" id="KB870810">
    <property type="protein sequence ID" value="EOA22883.1"/>
    <property type="molecule type" value="Genomic_DNA"/>
</dbReference>
<name>R0HGF8_9BRAS</name>
<feature type="domain" description="DUF4283" evidence="1">
    <location>
        <begin position="84"/>
        <end position="134"/>
    </location>
</feature>
<dbReference type="InterPro" id="IPR025558">
    <property type="entry name" value="DUF4283"/>
</dbReference>
<proteinExistence type="predicted"/>
<evidence type="ECO:0000259" key="1">
    <source>
        <dbReference type="Pfam" id="PF14111"/>
    </source>
</evidence>
<dbReference type="InterPro" id="IPR040256">
    <property type="entry name" value="At4g02000-like"/>
</dbReference>
<reference evidence="3" key="1">
    <citation type="journal article" date="2013" name="Nat. Genet.">
        <title>The Capsella rubella genome and the genomic consequences of rapid mating system evolution.</title>
        <authorList>
            <person name="Slotte T."/>
            <person name="Hazzouri K.M."/>
            <person name="Agren J.A."/>
            <person name="Koenig D."/>
            <person name="Maumus F."/>
            <person name="Guo Y.L."/>
            <person name="Steige K."/>
            <person name="Platts A.E."/>
            <person name="Escobar J.S."/>
            <person name="Newman L.K."/>
            <person name="Wang W."/>
            <person name="Mandakova T."/>
            <person name="Vello E."/>
            <person name="Smith L.M."/>
            <person name="Henz S.R."/>
            <person name="Steffen J."/>
            <person name="Takuno S."/>
            <person name="Brandvain Y."/>
            <person name="Coop G."/>
            <person name="Andolfatto P."/>
            <person name="Hu T.T."/>
            <person name="Blanchette M."/>
            <person name="Clark R.M."/>
            <person name="Quesneville H."/>
            <person name="Nordborg M."/>
            <person name="Gaut B.S."/>
            <person name="Lysak M.A."/>
            <person name="Jenkins J."/>
            <person name="Grimwood J."/>
            <person name="Chapman J."/>
            <person name="Prochnik S."/>
            <person name="Shu S."/>
            <person name="Rokhsar D."/>
            <person name="Schmutz J."/>
            <person name="Weigel D."/>
            <person name="Wright S.I."/>
        </authorList>
    </citation>
    <scope>NUCLEOTIDE SEQUENCE [LARGE SCALE GENOMIC DNA]</scope>
    <source>
        <strain evidence="3">cv. Monte Gargano</strain>
    </source>
</reference>
<dbReference type="AlphaFoldDB" id="R0HGF8"/>
<sequence>MVDCEEKGRPPGDPPDRSWVQKVVGSVGGGLPVLWRLSLKFPSGRDGELVITIGPEVLTAMNGMCTKCMTVKVLGRHVSLPPAGAMYVMDLPRIFFKIRFEKEEEFLAALTGGPWRVFGSHLTVQAWSPKFHPMTDEIVTTPYVVRARFARICVEVDLTRPLKETVMVNDERYYVAYEGLMNICSGCGMYGHLVHACPHGAKDKSIVDVSRSNPRRRKAVPLANKAMNTVGEVDKGGVSHRQSLGNEKVPVVTISNNFGDLEVDMESEGLRQEGDIREENKENEIIPNQNINGDDGVQGKLVVFGMTEATKASGPSGGCKEIRTGPNKNVVGNGLRPNLPKLAKPTRGLVFGLVRGELQMSVKGKRLRMDKGTVGRPGGLFTTNRENQWTGMAAIQENLHEGDDGQICRIVGR</sequence>
<dbReference type="Proteomes" id="UP000029121">
    <property type="component" value="Unassembled WGS sequence"/>
</dbReference>
<evidence type="ECO:0000313" key="2">
    <source>
        <dbReference type="EMBL" id="EOA22883.1"/>
    </source>
</evidence>
<keyword evidence="3" id="KW-1185">Reference proteome</keyword>
<gene>
    <name evidence="2" type="ORF">CARUB_v10003615mg</name>
</gene>
<accession>R0HGF8</accession>
<evidence type="ECO:0000313" key="3">
    <source>
        <dbReference type="Proteomes" id="UP000029121"/>
    </source>
</evidence>
<dbReference type="eggNOG" id="KOG1075">
    <property type="taxonomic scope" value="Eukaryota"/>
</dbReference>
<dbReference type="PANTHER" id="PTHR31286:SF99">
    <property type="entry name" value="DUF4283 DOMAIN-CONTAINING PROTEIN"/>
    <property type="match status" value="1"/>
</dbReference>
<dbReference type="Pfam" id="PF14111">
    <property type="entry name" value="DUF4283"/>
    <property type="match status" value="1"/>
</dbReference>
<organism evidence="2 3">
    <name type="scientific">Capsella rubella</name>
    <dbReference type="NCBI Taxonomy" id="81985"/>
    <lineage>
        <taxon>Eukaryota</taxon>
        <taxon>Viridiplantae</taxon>
        <taxon>Streptophyta</taxon>
        <taxon>Embryophyta</taxon>
        <taxon>Tracheophyta</taxon>
        <taxon>Spermatophyta</taxon>
        <taxon>Magnoliopsida</taxon>
        <taxon>eudicotyledons</taxon>
        <taxon>Gunneridae</taxon>
        <taxon>Pentapetalae</taxon>
        <taxon>rosids</taxon>
        <taxon>malvids</taxon>
        <taxon>Brassicales</taxon>
        <taxon>Brassicaceae</taxon>
        <taxon>Camelineae</taxon>
        <taxon>Capsella</taxon>
    </lineage>
</organism>
<dbReference type="PANTHER" id="PTHR31286">
    <property type="entry name" value="GLYCINE-RICH CELL WALL STRUCTURAL PROTEIN 1.8-LIKE"/>
    <property type="match status" value="1"/>
</dbReference>